<dbReference type="EMBL" id="JASAYQ010000001">
    <property type="protein sequence ID" value="MDP8171854.1"/>
    <property type="molecule type" value="Genomic_DNA"/>
</dbReference>
<dbReference type="InterPro" id="IPR043130">
    <property type="entry name" value="CDP-OH_PTrfase_TM_dom"/>
</dbReference>
<reference evidence="2" key="1">
    <citation type="journal article" date="2023" name="Front. Microbiol.">
        <title>Phylogeography and host specificity of Pasteurellaceae pathogenic to sea-farmed fish in the north-east Atlantic.</title>
        <authorList>
            <person name="Gulla S."/>
            <person name="Colquhoun D.J."/>
            <person name="Olsen A.B."/>
            <person name="Spilsberg B."/>
            <person name="Lagesen K."/>
            <person name="Aakesson C.P."/>
            <person name="Strom S."/>
            <person name="Manji F."/>
            <person name="Birkbeck T.H."/>
            <person name="Nilsen H.K."/>
        </authorList>
    </citation>
    <scope>NUCLEOTIDE SEQUENCE</scope>
    <source>
        <strain evidence="2">TW16_20</strain>
    </source>
</reference>
<gene>
    <name evidence="2" type="ORF">QJU93_00515</name>
</gene>
<name>A0AAJ6NZQ0_9PAST</name>
<accession>A0AAJ6NZQ0</accession>
<dbReference type="Gene3D" id="1.20.120.1760">
    <property type="match status" value="1"/>
</dbReference>
<evidence type="ECO:0000313" key="3">
    <source>
        <dbReference type="Proteomes" id="UP001236239"/>
    </source>
</evidence>
<keyword evidence="1" id="KW-0812">Transmembrane</keyword>
<dbReference type="AlphaFoldDB" id="A0AAJ6NZQ0"/>
<dbReference type="GO" id="GO:0016740">
    <property type="term" value="F:transferase activity"/>
    <property type="evidence" value="ECO:0007669"/>
    <property type="project" value="UniProtKB-KW"/>
</dbReference>
<feature type="transmembrane region" description="Helical" evidence="1">
    <location>
        <begin position="120"/>
        <end position="138"/>
    </location>
</feature>
<feature type="transmembrane region" description="Helical" evidence="1">
    <location>
        <begin position="182"/>
        <end position="200"/>
    </location>
</feature>
<sequence length="214" mass="23826">MQQEHSRRELKVRSAEWVKKVTAYLVKTNITPNQISILSIIFSALAGLSFYAFSATSWIIWFALAAIFIQLRLQCNLFDGLVAVEGGKGTKSGELFNDIPDRFADVFILLGAGLSLNSDYGVHLGWIAGLLAVMTAYVRTLGGSLGAPISFMGPMAKQHRMAILTIAALLSMFEFSFYHTQYVLSVALWIIILGSLFTCYRRVNAIYHFLENKD</sequence>
<protein>
    <submittedName>
        <fullName evidence="2">CDP-alcohol phosphatidyltransferase family protein</fullName>
        <ecNumber evidence="2">2.7.8.-</ecNumber>
    </submittedName>
</protein>
<evidence type="ECO:0000313" key="2">
    <source>
        <dbReference type="EMBL" id="MDP8171854.1"/>
    </source>
</evidence>
<evidence type="ECO:0000256" key="1">
    <source>
        <dbReference type="SAM" id="Phobius"/>
    </source>
</evidence>
<feature type="transmembrane region" description="Helical" evidence="1">
    <location>
        <begin position="37"/>
        <end position="69"/>
    </location>
</feature>
<proteinExistence type="predicted"/>
<dbReference type="Proteomes" id="UP001236239">
    <property type="component" value="Unassembled WGS sequence"/>
</dbReference>
<organism evidence="2 3">
    <name type="scientific">Phocoenobacter skyensis</name>
    <dbReference type="NCBI Taxonomy" id="97481"/>
    <lineage>
        <taxon>Bacteria</taxon>
        <taxon>Pseudomonadati</taxon>
        <taxon>Pseudomonadota</taxon>
        <taxon>Gammaproteobacteria</taxon>
        <taxon>Pasteurellales</taxon>
        <taxon>Pasteurellaceae</taxon>
        <taxon>Phocoenobacter</taxon>
    </lineage>
</organism>
<keyword evidence="1" id="KW-0472">Membrane</keyword>
<keyword evidence="2" id="KW-0808">Transferase</keyword>
<dbReference type="EC" id="2.7.8.-" evidence="2"/>
<keyword evidence="1" id="KW-1133">Transmembrane helix</keyword>
<comment type="caution">
    <text evidence="2">The sequence shown here is derived from an EMBL/GenBank/DDBJ whole genome shotgun (WGS) entry which is preliminary data.</text>
</comment>
<dbReference type="RefSeq" id="WP_306375001.1">
    <property type="nucleotide sequence ID" value="NZ_JASAYL010000001.1"/>
</dbReference>